<dbReference type="Proteomes" id="UP000031167">
    <property type="component" value="Unassembled WGS sequence"/>
</dbReference>
<sequence>MSKIYPKFLGNQPLGEDQFEGKSQDSMAGIIAGSVVSSIHNIIGIDGNWGSGKSNLVKIVEGKLKDKNYFFFIYDVWGHQEDEQRRTILEEITEYINSKNLVQKDKWEEKLKNLLAKNKETTTKKKPVLSLGIILSLVALLLIPFFKSFGDEIKSDWKYLVYLSPALILFFAYLYYFFKNFNSTENVYLIAGIKLFEIYSKDKIEETTYVTITEDEPSVKKFRDWILEIDKDLKENKVILVFDNFDRLPKDKILKLWSSIHIFFAEQKYKNIKVIIPFDREHIRNAFEDLNPKGNSSEFTNYAEDYINKTFDIVYRVAPPIMSNWKFFFEGKWRECLGENFKQDEFVRTVQVYELLNKKITPREIIVLINEIATLKLVHSDKIPAQYLALFVLNKDLILSDPIVEIVSPSYLRGLDFIYKKDENLPKYITAIVYQLDPDDSLEIIYSKELRDALMSKNTDSLMKISQANFFSKILETEYSKISNDYLPNVIEALNSLNDSAYENKNVEELIWEDIINNVGKELKNDTHEFQEYQGIIISRIKKDSDITEYCKSICKELAYEKDWDSMNYINNIDILDKFLKNKGINVDVLNILEDFTTDSVDDFLKILKDKKESYSKYKINVNSAELDLYLSKIGINDLENIEEIKNINIAKYGLPKFKNTLKSYLQQYYSNNTHLKNIISFLKIFGELVNTKDISDSELYSRFVSLTSNDDLYYDIIGIRLSRTLNLSGYQSYFQGVMNEVENNFVDKVAKKILNYIEYGNLLLKIDEFKDVPLYKEVIKKLTVSNYGKYRLGLNEVLPKFEDICFNTELEPDLFIKKLNDWDSAVVNVNTVNKLTPFFFETAVNNNNALANRCIDLKNDYFENFTNDNWIITFDKSNSKDFKILQIIEYKSWSSEALEALKYVFKEKSSKIIENVTEEHDIFNDLITSFEENGHKFKNTFDTIRDEFIKTGNMDNNRFQFYAEWLFRYSNLKSEGVVRTIFKIDLLKSSECIEIMKKNAKKLKTILLVNSEEAEDLKNAIVEKSEINSSIKELGNLLGFVKKQNSTDKK</sequence>
<gene>
    <name evidence="3" type="ORF">RM51_00035</name>
</gene>
<evidence type="ECO:0000313" key="3">
    <source>
        <dbReference type="EMBL" id="KIC64900.1"/>
    </source>
</evidence>
<dbReference type="STRING" id="363331.RM51_00035"/>
<dbReference type="OrthoDB" id="88903at2"/>
<evidence type="ECO:0000259" key="2">
    <source>
        <dbReference type="Pfam" id="PF07693"/>
    </source>
</evidence>
<keyword evidence="1" id="KW-0472">Membrane</keyword>
<keyword evidence="1" id="KW-0812">Transmembrane</keyword>
<feature type="transmembrane region" description="Helical" evidence="1">
    <location>
        <begin position="128"/>
        <end position="147"/>
    </location>
</feature>
<proteinExistence type="predicted"/>
<evidence type="ECO:0000256" key="1">
    <source>
        <dbReference type="SAM" id="Phobius"/>
    </source>
</evidence>
<dbReference type="AlphaFoldDB" id="A0A0B4DKF7"/>
<keyword evidence="4" id="KW-1185">Reference proteome</keyword>
<evidence type="ECO:0000313" key="4">
    <source>
        <dbReference type="Proteomes" id="UP000031167"/>
    </source>
</evidence>
<dbReference type="RefSeq" id="WP_039363601.1">
    <property type="nucleotide sequence ID" value="NZ_JWTA01000001.1"/>
</dbReference>
<comment type="caution">
    <text evidence="3">The sequence shown here is derived from an EMBL/GenBank/DDBJ whole genome shotgun (WGS) entry which is preliminary data.</text>
</comment>
<feature type="transmembrane region" description="Helical" evidence="1">
    <location>
        <begin position="159"/>
        <end position="178"/>
    </location>
</feature>
<dbReference type="SUPFAM" id="SSF52540">
    <property type="entry name" value="P-loop containing nucleoside triphosphate hydrolases"/>
    <property type="match status" value="1"/>
</dbReference>
<keyword evidence="1" id="KW-1133">Transmembrane helix</keyword>
<protein>
    <recommendedName>
        <fullName evidence="2">KAP NTPase domain-containing protein</fullName>
    </recommendedName>
</protein>
<feature type="domain" description="KAP NTPase" evidence="2">
    <location>
        <begin position="41"/>
        <end position="374"/>
    </location>
</feature>
<organism evidence="3 4">
    <name type="scientific">Chryseobacterium taiwanense</name>
    <dbReference type="NCBI Taxonomy" id="363331"/>
    <lineage>
        <taxon>Bacteria</taxon>
        <taxon>Pseudomonadati</taxon>
        <taxon>Bacteroidota</taxon>
        <taxon>Flavobacteriia</taxon>
        <taxon>Flavobacteriales</taxon>
        <taxon>Weeksellaceae</taxon>
        <taxon>Chryseobacterium group</taxon>
        <taxon>Chryseobacterium</taxon>
    </lineage>
</organism>
<dbReference type="Pfam" id="PF07693">
    <property type="entry name" value="KAP_NTPase"/>
    <property type="match status" value="1"/>
</dbReference>
<dbReference type="InterPro" id="IPR011646">
    <property type="entry name" value="KAP_P-loop"/>
</dbReference>
<dbReference type="EMBL" id="JWTA01000001">
    <property type="protein sequence ID" value="KIC64900.1"/>
    <property type="molecule type" value="Genomic_DNA"/>
</dbReference>
<name>A0A0B4DKF7_9FLAO</name>
<accession>A0A0B4DKF7</accession>
<reference evidence="3 4" key="1">
    <citation type="submission" date="2014-12" db="EMBL/GenBank/DDBJ databases">
        <title>Genome sequencing of Chryseobacterium taiwanense TPW19.</title>
        <authorList>
            <person name="Tan P.W."/>
            <person name="Chan K.-G."/>
        </authorList>
    </citation>
    <scope>NUCLEOTIDE SEQUENCE [LARGE SCALE GENOMIC DNA]</scope>
    <source>
        <strain evidence="3 4">TPW19</strain>
    </source>
</reference>
<dbReference type="InterPro" id="IPR027417">
    <property type="entry name" value="P-loop_NTPase"/>
</dbReference>